<dbReference type="SUPFAM" id="SSF54593">
    <property type="entry name" value="Glyoxalase/Bleomycin resistance protein/Dihydroxybiphenyl dioxygenase"/>
    <property type="match status" value="1"/>
</dbReference>
<comment type="caution">
    <text evidence="3">The sequence shown here is derived from an EMBL/GenBank/DDBJ whole genome shotgun (WGS) entry which is preliminary data.</text>
</comment>
<dbReference type="InterPro" id="IPR004360">
    <property type="entry name" value="Glyas_Fos-R_dOase_dom"/>
</dbReference>
<sequence>MEAIKRIHHITAIVGDPNENIKFYRDILGLRLVKQTVNFDDPGVYHLYFGDDNGNPGTIITFFNWLVDRPGLKGSGQIGRIAFRIPKGSMGAWQKHLDEHKINNRITQLFGQDILEFDDVHSLELALVEGQEEKTDKDIIGFHGAVLLSTSPEETSKLLTEEMGLSPIQSNDRNFHFETVGEERHHLITEIPPRPRGRFGIGTVHHIAWSVPNLTSLLEWREKLENVGLRLTDVRDRNYFKSVYTGEFGNMVFEFATDDPGFDVDEELEHLGESLQLPEQYEDRREEYERTMPKLDL</sequence>
<protein>
    <submittedName>
        <fullName evidence="3">Ring-cleaving dioxygenase MhqO</fullName>
    </submittedName>
</protein>
<keyword evidence="4" id="KW-1185">Reference proteome</keyword>
<evidence type="ECO:0000313" key="3">
    <source>
        <dbReference type="EMBL" id="CAD2071305.1"/>
    </source>
</evidence>
<keyword evidence="3" id="KW-0223">Dioxygenase</keyword>
<proteinExistence type="predicted"/>
<dbReference type="Gene3D" id="3.10.180.10">
    <property type="entry name" value="2,3-Dihydroxybiphenyl 1,2-Dioxygenase, domain 1"/>
    <property type="match status" value="2"/>
</dbReference>
<dbReference type="Pfam" id="PF00903">
    <property type="entry name" value="Glyoxalase"/>
    <property type="match status" value="2"/>
</dbReference>
<evidence type="ECO:0000259" key="2">
    <source>
        <dbReference type="PROSITE" id="PS51819"/>
    </source>
</evidence>
<dbReference type="RefSeq" id="WP_185124763.1">
    <property type="nucleotide sequence ID" value="NZ_CAJEWD010000003.1"/>
</dbReference>
<gene>
    <name evidence="3" type="primary">mhqO</name>
    <name evidence="3" type="ORF">JEODO184_00197</name>
</gene>
<dbReference type="InterPro" id="IPR037523">
    <property type="entry name" value="VOC_core"/>
</dbReference>
<reference evidence="3 4" key="1">
    <citation type="submission" date="2020-07" db="EMBL/GenBank/DDBJ databases">
        <authorList>
            <person name="Criscuolo A."/>
        </authorList>
    </citation>
    <scope>NUCLEOTIDE SEQUENCE [LARGE SCALE GENOMIC DNA]</scope>
    <source>
        <strain evidence="3">CIP111649</strain>
    </source>
</reference>
<dbReference type="GO" id="GO:0051213">
    <property type="term" value="F:dioxygenase activity"/>
    <property type="evidence" value="ECO:0007669"/>
    <property type="project" value="UniProtKB-KW"/>
</dbReference>
<feature type="region of interest" description="Disordered" evidence="1">
    <location>
        <begin position="273"/>
        <end position="297"/>
    </location>
</feature>
<evidence type="ECO:0000313" key="4">
    <source>
        <dbReference type="Proteomes" id="UP000589351"/>
    </source>
</evidence>
<dbReference type="PANTHER" id="PTHR36110">
    <property type="entry name" value="RING-CLEAVING DIOXYGENASE MHQE-RELATED"/>
    <property type="match status" value="1"/>
</dbReference>
<evidence type="ECO:0000256" key="1">
    <source>
        <dbReference type="SAM" id="MobiDB-lite"/>
    </source>
</evidence>
<feature type="domain" description="VOC" evidence="2">
    <location>
        <begin position="141"/>
        <end position="258"/>
    </location>
</feature>
<dbReference type="Proteomes" id="UP000589351">
    <property type="component" value="Unassembled WGS sequence"/>
</dbReference>
<keyword evidence="3" id="KW-0560">Oxidoreductase</keyword>
<dbReference type="EMBL" id="CAJEWD010000003">
    <property type="protein sequence ID" value="CAD2071305.1"/>
    <property type="molecule type" value="Genomic_DNA"/>
</dbReference>
<dbReference type="InterPro" id="IPR052537">
    <property type="entry name" value="Extradiol_RC_dioxygenase"/>
</dbReference>
<dbReference type="PANTHER" id="PTHR36110:SF2">
    <property type="entry name" value="RING-CLEAVING DIOXYGENASE MHQE-RELATED"/>
    <property type="match status" value="1"/>
</dbReference>
<dbReference type="AlphaFoldDB" id="A0A6V7R263"/>
<organism evidence="3 4">
    <name type="scientific">Jeotgalicoccus meleagridis</name>
    <dbReference type="NCBI Taxonomy" id="2759181"/>
    <lineage>
        <taxon>Bacteria</taxon>
        <taxon>Bacillati</taxon>
        <taxon>Bacillota</taxon>
        <taxon>Bacilli</taxon>
        <taxon>Bacillales</taxon>
        <taxon>Staphylococcaceae</taxon>
        <taxon>Jeotgalicoccus</taxon>
    </lineage>
</organism>
<feature type="domain" description="VOC" evidence="2">
    <location>
        <begin position="6"/>
        <end position="130"/>
    </location>
</feature>
<feature type="compositionally biased region" description="Basic and acidic residues" evidence="1">
    <location>
        <begin position="281"/>
        <end position="297"/>
    </location>
</feature>
<dbReference type="PROSITE" id="PS51819">
    <property type="entry name" value="VOC"/>
    <property type="match status" value="2"/>
</dbReference>
<name>A0A6V7R263_9STAP</name>
<accession>A0A6V7R263</accession>
<dbReference type="InterPro" id="IPR029068">
    <property type="entry name" value="Glyas_Bleomycin-R_OHBP_Dase"/>
</dbReference>